<evidence type="ECO:0000313" key="2">
    <source>
        <dbReference type="Proteomes" id="UP000820977"/>
    </source>
</evidence>
<reference evidence="1 2" key="1">
    <citation type="submission" date="2020-05" db="EMBL/GenBank/DDBJ databases">
        <title>Distinct polysaccharide utilization as determinants for interspecies competition between intestinal Prevotella spp.</title>
        <authorList>
            <person name="Galvez E.J.C."/>
            <person name="Iljazovic A."/>
            <person name="Strowig T."/>
        </authorList>
    </citation>
    <scope>NUCLEOTIDE SEQUENCE [LARGE SCALE GENOMIC DNA]</scope>
    <source>
        <strain evidence="1 2">PCHR</strain>
    </source>
</reference>
<keyword evidence="2" id="KW-1185">Reference proteome</keyword>
<dbReference type="InterPro" id="IPR025342">
    <property type="entry name" value="DUF4248"/>
</dbReference>
<proteinExistence type="predicted"/>
<sequence length="67" mass="7661">MKVYSKRELAMLYFPGVTPKAATNRLAGWIKRSEELSRQLAEAGYKPANKLFTVRQLKIIFAYLGEP</sequence>
<accession>A0ABX2B2N3</accession>
<dbReference type="EMBL" id="JABKKJ010000007">
    <property type="protein sequence ID" value="NPE25073.1"/>
    <property type="molecule type" value="Genomic_DNA"/>
</dbReference>
<dbReference type="RefSeq" id="WP_172344561.1">
    <property type="nucleotide sequence ID" value="NZ_CASYYZ010000091.1"/>
</dbReference>
<organism evidence="1 2">
    <name type="scientific">Xylanibacter caecicola</name>
    <dbReference type="NCBI Taxonomy" id="2736294"/>
    <lineage>
        <taxon>Bacteria</taxon>
        <taxon>Pseudomonadati</taxon>
        <taxon>Bacteroidota</taxon>
        <taxon>Bacteroidia</taxon>
        <taxon>Bacteroidales</taxon>
        <taxon>Prevotellaceae</taxon>
        <taxon>Xylanibacter</taxon>
    </lineage>
</organism>
<name>A0ABX2B2N3_9BACT</name>
<dbReference type="Pfam" id="PF14053">
    <property type="entry name" value="DUF4248"/>
    <property type="match status" value="1"/>
</dbReference>
<comment type="caution">
    <text evidence="1">The sequence shown here is derived from an EMBL/GenBank/DDBJ whole genome shotgun (WGS) entry which is preliminary data.</text>
</comment>
<evidence type="ECO:0000313" key="1">
    <source>
        <dbReference type="EMBL" id="NPE25073.1"/>
    </source>
</evidence>
<protein>
    <submittedName>
        <fullName evidence="1">DUF4248 domain-containing protein</fullName>
    </submittedName>
</protein>
<dbReference type="Proteomes" id="UP000820977">
    <property type="component" value="Unassembled WGS sequence"/>
</dbReference>
<gene>
    <name evidence="1" type="ORF">HPS54_06000</name>
</gene>